<keyword evidence="2" id="KW-1185">Reference proteome</keyword>
<dbReference type="KEGG" id="amah:DLM_1613"/>
<reference evidence="2" key="3">
    <citation type="journal article" date="2017" name="Plant Physiol. Biochem.">
        <title>Differential oxidative and antioxidative response of duckweed Lemna minor toward plant growth promoting/inhibiting bacteria.</title>
        <authorList>
            <person name="Ishizawa H."/>
            <person name="Kuroda M."/>
            <person name="Morikawa M."/>
            <person name="Ike M."/>
        </authorList>
    </citation>
    <scope>NUCLEOTIDE SEQUENCE [LARGE SCALE GENOMIC DNA]</scope>
    <source>
        <strain evidence="2">H3</strain>
    </source>
</reference>
<evidence type="ECO:0000313" key="2">
    <source>
        <dbReference type="Proteomes" id="UP000198290"/>
    </source>
</evidence>
<sequence length="196" mass="21141">MNNYLAEKKISVEYYRIYDIQTSATRQQVAKAASNGLGKNVNGAQEAMPIVTSSELPEKPGRIDLVDPFANGNLAGLAAFAGGAGAISMKVAKCNGAVWTSHAIRNISGSNNLNIYACLYQYKSGFQLNEYAVFTKSEGGLMQISRDMANSMVGTPEEWTEKTLLDVVRNIGATVKSKISLVDAQPEIAGTPWLDR</sequence>
<proteinExistence type="predicted"/>
<name>A0A3G9GGK5_9NEIS</name>
<evidence type="ECO:0000313" key="1">
    <source>
        <dbReference type="EMBL" id="BBF85232.1"/>
    </source>
</evidence>
<protein>
    <submittedName>
        <fullName evidence="1">Uncharacterized protein</fullName>
    </submittedName>
</protein>
<reference evidence="2" key="1">
    <citation type="journal article" date="2017" name="Biotechnol. Biofuels">
        <title>Evaluation of environmental bacterial communities as a factor affecting the growth of duckweed Lemna minor.</title>
        <authorList>
            <person name="Ishizawa H."/>
            <person name="Kuroda M."/>
            <person name="Morikawa M."/>
            <person name="Ike M."/>
        </authorList>
    </citation>
    <scope>NUCLEOTIDE SEQUENCE [LARGE SCALE GENOMIC DNA]</scope>
    <source>
        <strain evidence="2">H3</strain>
    </source>
</reference>
<dbReference type="EMBL" id="AP018823">
    <property type="protein sequence ID" value="BBF85232.1"/>
    <property type="molecule type" value="Genomic_DNA"/>
</dbReference>
<dbReference type="OrthoDB" id="7204652at2"/>
<gene>
    <name evidence="1" type="ORF">DLM_1613</name>
</gene>
<dbReference type="AlphaFoldDB" id="A0A3G9GGK5"/>
<accession>A0A3G9GGK5</accession>
<organism evidence="1 2">
    <name type="scientific">Aquitalea magnusonii</name>
    <dbReference type="NCBI Taxonomy" id="332411"/>
    <lineage>
        <taxon>Bacteria</taxon>
        <taxon>Pseudomonadati</taxon>
        <taxon>Pseudomonadota</taxon>
        <taxon>Betaproteobacteria</taxon>
        <taxon>Neisseriales</taxon>
        <taxon>Chromobacteriaceae</taxon>
        <taxon>Aquitalea</taxon>
    </lineage>
</organism>
<reference evidence="1 2" key="2">
    <citation type="journal article" date="2017" name="Genome Announc.">
        <title>Draft genome sequence of Aquitalea magnusonii strain H3, a plant growth-promoting bacterium of duckweed Lemna minor.</title>
        <authorList>
            <person name="Ishizawa H."/>
            <person name="Kuroda M."/>
            <person name="Ike M."/>
        </authorList>
    </citation>
    <scope>NUCLEOTIDE SEQUENCE [LARGE SCALE GENOMIC DNA]</scope>
    <source>
        <strain evidence="1 2">H3</strain>
    </source>
</reference>
<dbReference type="Proteomes" id="UP000198290">
    <property type="component" value="Chromosome"/>
</dbReference>
<dbReference type="RefSeq" id="WP_089084294.1">
    <property type="nucleotide sequence ID" value="NZ_AP018823.1"/>
</dbReference>